<evidence type="ECO:0000313" key="2">
    <source>
        <dbReference type="EMBL" id="RAL47671.1"/>
    </source>
</evidence>
<sequence length="126" mass="14880">MSFFGWRLLVRKLPPDSTLQKFGYVLPSKCSCCTKPTCETTEHVFAQSEVAKTVWKYFCGLFGLNEQGISTVKQYFNVWWGAKSHPKKYTVRILLKRCMSIFILWELWVHYTSVKYGEKQINIDYF</sequence>
<keyword evidence="3" id="KW-1185">Reference proteome</keyword>
<dbReference type="AlphaFoldDB" id="A0A328DU84"/>
<protein>
    <recommendedName>
        <fullName evidence="1">Reverse transcriptase zinc-binding domain-containing protein</fullName>
    </recommendedName>
</protein>
<evidence type="ECO:0000259" key="1">
    <source>
        <dbReference type="Pfam" id="PF13966"/>
    </source>
</evidence>
<proteinExistence type="predicted"/>
<evidence type="ECO:0000313" key="3">
    <source>
        <dbReference type="Proteomes" id="UP000249390"/>
    </source>
</evidence>
<name>A0A328DU84_9ASTE</name>
<comment type="caution">
    <text evidence="2">The sequence shown here is derived from an EMBL/GenBank/DDBJ whole genome shotgun (WGS) entry which is preliminary data.</text>
</comment>
<dbReference type="Proteomes" id="UP000249390">
    <property type="component" value="Unassembled WGS sequence"/>
</dbReference>
<gene>
    <name evidence="2" type="ORF">DM860_012296</name>
</gene>
<accession>A0A328DU84</accession>
<dbReference type="InterPro" id="IPR026960">
    <property type="entry name" value="RVT-Znf"/>
</dbReference>
<feature type="domain" description="Reverse transcriptase zinc-binding" evidence="1">
    <location>
        <begin position="1"/>
        <end position="55"/>
    </location>
</feature>
<reference evidence="2 3" key="1">
    <citation type="submission" date="2018-06" db="EMBL/GenBank/DDBJ databases">
        <title>The Genome of Cuscuta australis (Dodder) Provides Insight into the Evolution of Plant Parasitism.</title>
        <authorList>
            <person name="Liu H."/>
        </authorList>
    </citation>
    <scope>NUCLEOTIDE SEQUENCE [LARGE SCALE GENOMIC DNA]</scope>
    <source>
        <strain evidence="3">cv. Yunnan</strain>
        <tissue evidence="2">Vines</tissue>
    </source>
</reference>
<dbReference type="Pfam" id="PF13966">
    <property type="entry name" value="zf-RVT"/>
    <property type="match status" value="1"/>
</dbReference>
<dbReference type="EMBL" id="NQVE01000111">
    <property type="protein sequence ID" value="RAL47671.1"/>
    <property type="molecule type" value="Genomic_DNA"/>
</dbReference>
<organism evidence="2 3">
    <name type="scientific">Cuscuta australis</name>
    <dbReference type="NCBI Taxonomy" id="267555"/>
    <lineage>
        <taxon>Eukaryota</taxon>
        <taxon>Viridiplantae</taxon>
        <taxon>Streptophyta</taxon>
        <taxon>Embryophyta</taxon>
        <taxon>Tracheophyta</taxon>
        <taxon>Spermatophyta</taxon>
        <taxon>Magnoliopsida</taxon>
        <taxon>eudicotyledons</taxon>
        <taxon>Gunneridae</taxon>
        <taxon>Pentapetalae</taxon>
        <taxon>asterids</taxon>
        <taxon>lamiids</taxon>
        <taxon>Solanales</taxon>
        <taxon>Convolvulaceae</taxon>
        <taxon>Cuscuteae</taxon>
        <taxon>Cuscuta</taxon>
        <taxon>Cuscuta subgen. Grammica</taxon>
        <taxon>Cuscuta sect. Cleistogrammica</taxon>
    </lineage>
</organism>